<keyword evidence="1" id="KW-0732">Signal</keyword>
<dbReference type="AlphaFoldDB" id="A0A6P8IUW7"/>
<evidence type="ECO:0000256" key="1">
    <source>
        <dbReference type="SAM" id="SignalP"/>
    </source>
</evidence>
<dbReference type="InParanoid" id="A0A6P8IUW7"/>
<evidence type="ECO:0000313" key="2">
    <source>
        <dbReference type="Proteomes" id="UP000515163"/>
    </source>
</evidence>
<dbReference type="OrthoDB" id="10285180at2759"/>
<evidence type="ECO:0000313" key="3">
    <source>
        <dbReference type="RefSeq" id="XP_031569943.1"/>
    </source>
</evidence>
<dbReference type="GeneID" id="116304358"/>
<name>A0A6P8IUW7_ACTTE</name>
<organism evidence="2 3">
    <name type="scientific">Actinia tenebrosa</name>
    <name type="common">Australian red waratah sea anemone</name>
    <dbReference type="NCBI Taxonomy" id="6105"/>
    <lineage>
        <taxon>Eukaryota</taxon>
        <taxon>Metazoa</taxon>
        <taxon>Cnidaria</taxon>
        <taxon>Anthozoa</taxon>
        <taxon>Hexacorallia</taxon>
        <taxon>Actiniaria</taxon>
        <taxon>Actiniidae</taxon>
        <taxon>Actinia</taxon>
    </lineage>
</organism>
<protein>
    <submittedName>
        <fullName evidence="3">Uncharacterized protein LOC116304358</fullName>
    </submittedName>
</protein>
<dbReference type="RefSeq" id="XP_031569943.1">
    <property type="nucleotide sequence ID" value="XM_031714083.1"/>
</dbReference>
<feature type="signal peptide" evidence="1">
    <location>
        <begin position="1"/>
        <end position="22"/>
    </location>
</feature>
<keyword evidence="2" id="KW-1185">Reference proteome</keyword>
<reference evidence="3" key="1">
    <citation type="submission" date="2025-08" db="UniProtKB">
        <authorList>
            <consortium name="RefSeq"/>
        </authorList>
    </citation>
    <scope>IDENTIFICATION</scope>
    <source>
        <tissue evidence="3">Tentacle</tissue>
    </source>
</reference>
<sequence length="120" mass="14278">MMFNKPICSLFLLAWMFVVSHSTPLRDPIPEGDLDRDLYREIDRQIREPIGTSDLDDSKYELQRRCATFNCGILRKLRLGLGSKNRYRYRYGSHRNIYGSRTRQLQQRNINSHNQAKRDD</sequence>
<proteinExistence type="predicted"/>
<accession>A0A6P8IUW7</accession>
<dbReference type="Proteomes" id="UP000515163">
    <property type="component" value="Unplaced"/>
</dbReference>
<dbReference type="KEGG" id="aten:116304358"/>
<gene>
    <name evidence="3" type="primary">LOC116304358</name>
</gene>
<feature type="chain" id="PRO_5027925502" evidence="1">
    <location>
        <begin position="23"/>
        <end position="120"/>
    </location>
</feature>